<evidence type="ECO:0000313" key="1">
    <source>
        <dbReference type="EMBL" id="MEN3156737.1"/>
    </source>
</evidence>
<dbReference type="EMBL" id="JBDIVD010000009">
    <property type="protein sequence ID" value="MEN3156737.1"/>
    <property type="molecule type" value="Genomic_DNA"/>
</dbReference>
<accession>A0ABD5L2J8</accession>
<gene>
    <name evidence="1" type="ORF">ABDD91_28345</name>
</gene>
<dbReference type="Proteomes" id="UP001418804">
    <property type="component" value="Unassembled WGS sequence"/>
</dbReference>
<organism evidence="1 2">
    <name type="scientific">Priestia aryabhattai</name>
    <name type="common">Bacillus aryabhattai</name>
    <dbReference type="NCBI Taxonomy" id="412384"/>
    <lineage>
        <taxon>Bacteria</taxon>
        <taxon>Bacillati</taxon>
        <taxon>Bacillota</taxon>
        <taxon>Bacilli</taxon>
        <taxon>Bacillales</taxon>
        <taxon>Bacillaceae</taxon>
        <taxon>Priestia</taxon>
    </lineage>
</organism>
<proteinExistence type="predicted"/>
<reference evidence="1 2" key="1">
    <citation type="submission" date="2024-05" db="EMBL/GenBank/DDBJ databases">
        <title>The mechanism of isolation and screening of efficient mineral weathering bacteria priestia aryabhattai c4-10 with weathered biotite.</title>
        <authorList>
            <person name="Yang S."/>
        </authorList>
    </citation>
    <scope>NUCLEOTIDE SEQUENCE [LARGE SCALE GENOMIC DNA]</scope>
    <source>
        <strain evidence="1 2">C4-10</strain>
    </source>
</reference>
<protein>
    <submittedName>
        <fullName evidence="1">Uncharacterized protein</fullName>
    </submittedName>
</protein>
<dbReference type="AlphaFoldDB" id="A0ABD5L2J8"/>
<dbReference type="RefSeq" id="WP_345936511.1">
    <property type="nucleotide sequence ID" value="NZ_JBDIVD010000009.1"/>
</dbReference>
<name>A0ABD5L2J8_PRIAR</name>
<sequence>MVMQSITKLNWVPIVELALFRLFGVLWKHTAGILHQVHHVQ</sequence>
<reference evidence="1 2" key="2">
    <citation type="submission" date="2024-05" db="EMBL/GenBank/DDBJ databases">
        <authorList>
            <person name="Zheng X."/>
        </authorList>
    </citation>
    <scope>NUCLEOTIDE SEQUENCE [LARGE SCALE GENOMIC DNA]</scope>
    <source>
        <strain evidence="1 2">C4-10</strain>
    </source>
</reference>
<evidence type="ECO:0000313" key="2">
    <source>
        <dbReference type="Proteomes" id="UP001418804"/>
    </source>
</evidence>
<comment type="caution">
    <text evidence="1">The sequence shown here is derived from an EMBL/GenBank/DDBJ whole genome shotgun (WGS) entry which is preliminary data.</text>
</comment>